<dbReference type="GO" id="GO:0016746">
    <property type="term" value="F:acyltransferase activity"/>
    <property type="evidence" value="ECO:0007669"/>
    <property type="project" value="UniProtKB-KW"/>
</dbReference>
<dbReference type="InterPro" id="IPR050832">
    <property type="entry name" value="Bact_Acetyltransf"/>
</dbReference>
<dbReference type="SUPFAM" id="SSF55729">
    <property type="entry name" value="Acyl-CoA N-acyltransferases (Nat)"/>
    <property type="match status" value="1"/>
</dbReference>
<protein>
    <submittedName>
        <fullName evidence="4">GNAT family N-acetyltransferase</fullName>
        <ecNumber evidence="4">2.3.-.-</ecNumber>
    </submittedName>
</protein>
<name>A0ABW5NEN4_9FLAO</name>
<dbReference type="PANTHER" id="PTHR43877">
    <property type="entry name" value="AMINOALKYLPHOSPHONATE N-ACETYLTRANSFERASE-RELATED-RELATED"/>
    <property type="match status" value="1"/>
</dbReference>
<evidence type="ECO:0000256" key="2">
    <source>
        <dbReference type="ARBA" id="ARBA00023315"/>
    </source>
</evidence>
<evidence type="ECO:0000313" key="5">
    <source>
        <dbReference type="Proteomes" id="UP001597459"/>
    </source>
</evidence>
<dbReference type="Gene3D" id="3.40.630.30">
    <property type="match status" value="1"/>
</dbReference>
<keyword evidence="2 4" id="KW-0012">Acyltransferase</keyword>
<dbReference type="Pfam" id="PF00583">
    <property type="entry name" value="Acetyltransf_1"/>
    <property type="match status" value="1"/>
</dbReference>
<dbReference type="CDD" id="cd04301">
    <property type="entry name" value="NAT_SF"/>
    <property type="match status" value="1"/>
</dbReference>
<feature type="domain" description="N-acetyltransferase" evidence="3">
    <location>
        <begin position="3"/>
        <end position="174"/>
    </location>
</feature>
<dbReference type="PROSITE" id="PS51186">
    <property type="entry name" value="GNAT"/>
    <property type="match status" value="1"/>
</dbReference>
<evidence type="ECO:0000256" key="1">
    <source>
        <dbReference type="ARBA" id="ARBA00022679"/>
    </source>
</evidence>
<evidence type="ECO:0000313" key="4">
    <source>
        <dbReference type="EMBL" id="MFD2593028.1"/>
    </source>
</evidence>
<accession>A0ABW5NEN4</accession>
<evidence type="ECO:0000259" key="3">
    <source>
        <dbReference type="PROSITE" id="PS51186"/>
    </source>
</evidence>
<organism evidence="4 5">
    <name type="scientific">Aquimarina hainanensis</name>
    <dbReference type="NCBI Taxonomy" id="1578017"/>
    <lineage>
        <taxon>Bacteria</taxon>
        <taxon>Pseudomonadati</taxon>
        <taxon>Bacteroidota</taxon>
        <taxon>Flavobacteriia</taxon>
        <taxon>Flavobacteriales</taxon>
        <taxon>Flavobacteriaceae</taxon>
        <taxon>Aquimarina</taxon>
    </lineage>
</organism>
<gene>
    <name evidence="4" type="ORF">ACFSTE_19480</name>
</gene>
<dbReference type="EMBL" id="JBHULX010000039">
    <property type="protein sequence ID" value="MFD2593028.1"/>
    <property type="molecule type" value="Genomic_DNA"/>
</dbReference>
<sequence>MVLEIRRATHEDVSNICEFGRRTFDIAYRKLFKKEAILDDYLKTAFSKEKITKSVAKEENNYWVVYIENQLISYAKVKTASPSVFIDEKTGVGKLQRIYVSPDSIAQGIGGKLHQFILDELQQEGLTNVWLSVLKINTKAIRFYKKYQYRIIGEHLFTIGDEVFDFWVMCKKIP</sequence>
<comment type="caution">
    <text evidence="4">The sequence shown here is derived from an EMBL/GenBank/DDBJ whole genome shotgun (WGS) entry which is preliminary data.</text>
</comment>
<keyword evidence="1 4" id="KW-0808">Transferase</keyword>
<dbReference type="InterPro" id="IPR016181">
    <property type="entry name" value="Acyl_CoA_acyltransferase"/>
</dbReference>
<keyword evidence="5" id="KW-1185">Reference proteome</keyword>
<dbReference type="InterPro" id="IPR000182">
    <property type="entry name" value="GNAT_dom"/>
</dbReference>
<dbReference type="Proteomes" id="UP001597459">
    <property type="component" value="Unassembled WGS sequence"/>
</dbReference>
<dbReference type="EC" id="2.3.-.-" evidence="4"/>
<reference evidence="5" key="1">
    <citation type="journal article" date="2019" name="Int. J. Syst. Evol. Microbiol.">
        <title>The Global Catalogue of Microorganisms (GCM) 10K type strain sequencing project: providing services to taxonomists for standard genome sequencing and annotation.</title>
        <authorList>
            <consortium name="The Broad Institute Genomics Platform"/>
            <consortium name="The Broad Institute Genome Sequencing Center for Infectious Disease"/>
            <person name="Wu L."/>
            <person name="Ma J."/>
        </authorList>
    </citation>
    <scope>NUCLEOTIDE SEQUENCE [LARGE SCALE GENOMIC DNA]</scope>
    <source>
        <strain evidence="5">KCTC 42423</strain>
    </source>
</reference>
<dbReference type="RefSeq" id="WP_378255207.1">
    <property type="nucleotide sequence ID" value="NZ_JBHSJV010000001.1"/>
</dbReference>
<proteinExistence type="predicted"/>